<evidence type="ECO:0000313" key="4">
    <source>
        <dbReference type="EMBL" id="GAA3945762.1"/>
    </source>
</evidence>
<keyword evidence="5" id="KW-1185">Reference proteome</keyword>
<dbReference type="InterPro" id="IPR050832">
    <property type="entry name" value="Bact_Acetyltransf"/>
</dbReference>
<dbReference type="RefSeq" id="WP_344802218.1">
    <property type="nucleotide sequence ID" value="NZ_BAABBO010000001.1"/>
</dbReference>
<dbReference type="SUPFAM" id="SSF55729">
    <property type="entry name" value="Acyl-CoA N-acyltransferases (Nat)"/>
    <property type="match status" value="1"/>
</dbReference>
<dbReference type="InterPro" id="IPR016181">
    <property type="entry name" value="Acyl_CoA_acyltransferase"/>
</dbReference>
<protein>
    <submittedName>
        <fullName evidence="4">GNAT family N-acetyltransferase</fullName>
    </submittedName>
</protein>
<evidence type="ECO:0000256" key="1">
    <source>
        <dbReference type="ARBA" id="ARBA00022679"/>
    </source>
</evidence>
<sequence length="151" mass="16850">MTNITVHQAIRSDLDDVAELFDKYRQFYGQPSDIQAARRFLLARVNNGESIILLAKQGEQIVGFAQLFPAFSSVSLARTFILNDLYVSPAGRRQGVATRLLLAAEEFAKKVGAVRLTLSTATTNEPAQALYKLAGWKRDENFHVFHRVIPA</sequence>
<dbReference type="PANTHER" id="PTHR43877:SF2">
    <property type="entry name" value="AMINOALKYLPHOSPHONATE N-ACETYLTRANSFERASE-RELATED"/>
    <property type="match status" value="1"/>
</dbReference>
<comment type="caution">
    <text evidence="4">The sequence shown here is derived from an EMBL/GenBank/DDBJ whole genome shotgun (WGS) entry which is preliminary data.</text>
</comment>
<name>A0ABP7NFL6_9GAMM</name>
<reference evidence="5" key="1">
    <citation type="journal article" date="2019" name="Int. J. Syst. Evol. Microbiol.">
        <title>The Global Catalogue of Microorganisms (GCM) 10K type strain sequencing project: providing services to taxonomists for standard genome sequencing and annotation.</title>
        <authorList>
            <consortium name="The Broad Institute Genomics Platform"/>
            <consortium name="The Broad Institute Genome Sequencing Center for Infectious Disease"/>
            <person name="Wu L."/>
            <person name="Ma J."/>
        </authorList>
    </citation>
    <scope>NUCLEOTIDE SEQUENCE [LARGE SCALE GENOMIC DNA]</scope>
    <source>
        <strain evidence="5">JCM 17555</strain>
    </source>
</reference>
<evidence type="ECO:0000313" key="5">
    <source>
        <dbReference type="Proteomes" id="UP001501337"/>
    </source>
</evidence>
<keyword evidence="1" id="KW-0808">Transferase</keyword>
<dbReference type="PROSITE" id="PS51186">
    <property type="entry name" value="GNAT"/>
    <property type="match status" value="1"/>
</dbReference>
<keyword evidence="2" id="KW-0012">Acyltransferase</keyword>
<dbReference type="Pfam" id="PF00583">
    <property type="entry name" value="Acetyltransf_1"/>
    <property type="match status" value="1"/>
</dbReference>
<proteinExistence type="predicted"/>
<dbReference type="Proteomes" id="UP001501337">
    <property type="component" value="Unassembled WGS sequence"/>
</dbReference>
<dbReference type="Gene3D" id="3.40.630.30">
    <property type="match status" value="1"/>
</dbReference>
<dbReference type="EMBL" id="BAABBO010000001">
    <property type="protein sequence ID" value="GAA3945762.1"/>
    <property type="molecule type" value="Genomic_DNA"/>
</dbReference>
<evidence type="ECO:0000259" key="3">
    <source>
        <dbReference type="PROSITE" id="PS51186"/>
    </source>
</evidence>
<accession>A0ABP7NFL6</accession>
<evidence type="ECO:0000256" key="2">
    <source>
        <dbReference type="ARBA" id="ARBA00023315"/>
    </source>
</evidence>
<dbReference type="CDD" id="cd04301">
    <property type="entry name" value="NAT_SF"/>
    <property type="match status" value="1"/>
</dbReference>
<dbReference type="InterPro" id="IPR000182">
    <property type="entry name" value="GNAT_dom"/>
</dbReference>
<dbReference type="PANTHER" id="PTHR43877">
    <property type="entry name" value="AMINOALKYLPHOSPHONATE N-ACETYLTRANSFERASE-RELATED-RELATED"/>
    <property type="match status" value="1"/>
</dbReference>
<organism evidence="4 5">
    <name type="scientific">Allohahella marinimesophila</name>
    <dbReference type="NCBI Taxonomy" id="1054972"/>
    <lineage>
        <taxon>Bacteria</taxon>
        <taxon>Pseudomonadati</taxon>
        <taxon>Pseudomonadota</taxon>
        <taxon>Gammaproteobacteria</taxon>
        <taxon>Oceanospirillales</taxon>
        <taxon>Hahellaceae</taxon>
        <taxon>Allohahella</taxon>
    </lineage>
</organism>
<feature type="domain" description="N-acetyltransferase" evidence="3">
    <location>
        <begin position="4"/>
        <end position="151"/>
    </location>
</feature>
<gene>
    <name evidence="4" type="ORF">GCM10022278_01160</name>
</gene>